<evidence type="ECO:0000313" key="4">
    <source>
        <dbReference type="EMBL" id="KAF4973794.1"/>
    </source>
</evidence>
<proteinExistence type="inferred from homology"/>
<dbReference type="PANTHER" id="PTHR42748:SF28">
    <property type="entry name" value="NMRA-LIKE DOMAIN-CONTAINING PROTEIN"/>
    <property type="match status" value="1"/>
</dbReference>
<dbReference type="InterPro" id="IPR036291">
    <property type="entry name" value="NAD(P)-bd_dom_sf"/>
</dbReference>
<dbReference type="Gene3D" id="3.40.50.720">
    <property type="entry name" value="NAD(P)-binding Rossmann-like Domain"/>
    <property type="match status" value="1"/>
</dbReference>
<dbReference type="AlphaFoldDB" id="A0A8H4UCW6"/>
<reference evidence="4" key="2">
    <citation type="submission" date="2020-05" db="EMBL/GenBank/DDBJ databases">
        <authorList>
            <person name="Kim H.-S."/>
            <person name="Proctor R.H."/>
            <person name="Brown D.W."/>
        </authorList>
    </citation>
    <scope>NUCLEOTIDE SEQUENCE</scope>
    <source>
        <strain evidence="4">NRRL 20472</strain>
    </source>
</reference>
<dbReference type="InterPro" id="IPR051164">
    <property type="entry name" value="NmrA-like_oxidored"/>
</dbReference>
<name>A0A8H4UCW6_9HYPO</name>
<gene>
    <name evidence="4" type="ORF">FSARC_20</name>
</gene>
<protein>
    <recommendedName>
        <fullName evidence="3">NmrA-like domain-containing protein</fullName>
    </recommendedName>
</protein>
<sequence>MNKPILTIYGATGVQGRSVLSAFTDIEEPPYQIRALTHDCSSTLAKDLAANPYVTVIEINKNSVDSLLQAFKDTSVIFANTAFPPETFVRDGASAAQSLEERHGLNVALAASKVPSLQHLIWSTLPDAFSITDQKIHVPHFQSKQAAESYIKATGSNLFDKTTFLRVGLYGSNLAMNPYRPFYSEATKKYVIRLPCSADVRFPFAGDENVNVGLVVKAIIANPKFTLRRYVLGGSETMTCEDWAAALTRALRRQGKFVGAVYAQCTLAEYEQVWGQIGTEVGLMFAYFDHLGPRSFEMETGSEPLLYPKDLGIEEELKSTEDRLATINWEEY</sequence>
<comment type="caution">
    <text evidence="4">The sequence shown here is derived from an EMBL/GenBank/DDBJ whole genome shotgun (WGS) entry which is preliminary data.</text>
</comment>
<evidence type="ECO:0000256" key="1">
    <source>
        <dbReference type="ARBA" id="ARBA00006328"/>
    </source>
</evidence>
<evidence type="ECO:0000313" key="5">
    <source>
        <dbReference type="Proteomes" id="UP000622797"/>
    </source>
</evidence>
<feature type="domain" description="NmrA-like" evidence="3">
    <location>
        <begin position="6"/>
        <end position="292"/>
    </location>
</feature>
<accession>A0A8H4UCW6</accession>
<evidence type="ECO:0000256" key="2">
    <source>
        <dbReference type="ARBA" id="ARBA00022857"/>
    </source>
</evidence>
<dbReference type="Proteomes" id="UP000622797">
    <property type="component" value="Unassembled WGS sequence"/>
</dbReference>
<dbReference type="InterPro" id="IPR008030">
    <property type="entry name" value="NmrA-like"/>
</dbReference>
<reference evidence="4" key="1">
    <citation type="journal article" date="2020" name="BMC Genomics">
        <title>Correction to: Identification and distribution of gene clusters required for synthesis of sphingolipid metabolism inhibitors in diverse species of the filamentous fungus Fusarium.</title>
        <authorList>
            <person name="Kim H.S."/>
            <person name="Lohmar J.M."/>
            <person name="Busman M."/>
            <person name="Brown D.W."/>
            <person name="Naumann T.A."/>
            <person name="Divon H.H."/>
            <person name="Lysoe E."/>
            <person name="Uhlig S."/>
            <person name="Proctor R.H."/>
        </authorList>
    </citation>
    <scope>NUCLEOTIDE SEQUENCE</scope>
    <source>
        <strain evidence="4">NRRL 20472</strain>
    </source>
</reference>
<dbReference type="Pfam" id="PF05368">
    <property type="entry name" value="NmrA"/>
    <property type="match status" value="1"/>
</dbReference>
<keyword evidence="2" id="KW-0521">NADP</keyword>
<dbReference type="OrthoDB" id="300709at2759"/>
<dbReference type="Gene3D" id="3.90.25.10">
    <property type="entry name" value="UDP-galactose 4-epimerase, domain 1"/>
    <property type="match status" value="1"/>
</dbReference>
<evidence type="ECO:0000259" key="3">
    <source>
        <dbReference type="Pfam" id="PF05368"/>
    </source>
</evidence>
<dbReference type="PANTHER" id="PTHR42748">
    <property type="entry name" value="NITROGEN METABOLITE REPRESSION PROTEIN NMRA FAMILY MEMBER"/>
    <property type="match status" value="1"/>
</dbReference>
<dbReference type="GO" id="GO:0005634">
    <property type="term" value="C:nucleus"/>
    <property type="evidence" value="ECO:0007669"/>
    <property type="project" value="TreeGrafter"/>
</dbReference>
<dbReference type="SUPFAM" id="SSF51735">
    <property type="entry name" value="NAD(P)-binding Rossmann-fold domains"/>
    <property type="match status" value="1"/>
</dbReference>
<dbReference type="EMBL" id="JABEXW010000002">
    <property type="protein sequence ID" value="KAF4973794.1"/>
    <property type="molecule type" value="Genomic_DNA"/>
</dbReference>
<comment type="similarity">
    <text evidence="1">Belongs to the NmrA-type oxidoreductase family.</text>
</comment>
<keyword evidence="5" id="KW-1185">Reference proteome</keyword>
<organism evidence="4 5">
    <name type="scientific">Fusarium sarcochroum</name>
    <dbReference type="NCBI Taxonomy" id="1208366"/>
    <lineage>
        <taxon>Eukaryota</taxon>
        <taxon>Fungi</taxon>
        <taxon>Dikarya</taxon>
        <taxon>Ascomycota</taxon>
        <taxon>Pezizomycotina</taxon>
        <taxon>Sordariomycetes</taxon>
        <taxon>Hypocreomycetidae</taxon>
        <taxon>Hypocreales</taxon>
        <taxon>Nectriaceae</taxon>
        <taxon>Fusarium</taxon>
        <taxon>Fusarium lateritium species complex</taxon>
    </lineage>
</organism>